<evidence type="ECO:0000313" key="2">
    <source>
        <dbReference type="Proteomes" id="UP000685013"/>
    </source>
</evidence>
<protein>
    <submittedName>
        <fullName evidence="1">Uncharacterized protein</fullName>
    </submittedName>
</protein>
<organism evidence="1 2">
    <name type="scientific">Cucurbita argyrosperma subsp. sororia</name>
    <dbReference type="NCBI Taxonomy" id="37648"/>
    <lineage>
        <taxon>Eukaryota</taxon>
        <taxon>Viridiplantae</taxon>
        <taxon>Streptophyta</taxon>
        <taxon>Embryophyta</taxon>
        <taxon>Tracheophyta</taxon>
        <taxon>Spermatophyta</taxon>
        <taxon>Magnoliopsida</taxon>
        <taxon>eudicotyledons</taxon>
        <taxon>Gunneridae</taxon>
        <taxon>Pentapetalae</taxon>
        <taxon>rosids</taxon>
        <taxon>fabids</taxon>
        <taxon>Cucurbitales</taxon>
        <taxon>Cucurbitaceae</taxon>
        <taxon>Cucurbiteae</taxon>
        <taxon>Cucurbita</taxon>
    </lineage>
</organism>
<proteinExistence type="predicted"/>
<gene>
    <name evidence="1" type="ORF">SDJN03_25326</name>
</gene>
<dbReference type="Proteomes" id="UP000685013">
    <property type="component" value="Chromosome 16"/>
</dbReference>
<sequence>MEWLATGGHSRTEKNSSKFVFVATTRLNLLLLSSLLRFSGVNHSKRFTFFGKLLLRSSDGLYIQRNE</sequence>
<dbReference type="AlphaFoldDB" id="A0AAV6MBI8"/>
<comment type="caution">
    <text evidence="1">The sequence shown here is derived from an EMBL/GenBank/DDBJ whole genome shotgun (WGS) entry which is preliminary data.</text>
</comment>
<dbReference type="EMBL" id="JAGKQH010000016">
    <property type="protein sequence ID" value="KAG6577752.1"/>
    <property type="molecule type" value="Genomic_DNA"/>
</dbReference>
<reference evidence="1 2" key="1">
    <citation type="journal article" date="2021" name="Hortic Res">
        <title>The domestication of Cucurbita argyrosperma as revealed by the genome of its wild relative.</title>
        <authorList>
            <person name="Barrera-Redondo J."/>
            <person name="Sanchez-de la Vega G."/>
            <person name="Aguirre-Liguori J.A."/>
            <person name="Castellanos-Morales G."/>
            <person name="Gutierrez-Guerrero Y.T."/>
            <person name="Aguirre-Dugua X."/>
            <person name="Aguirre-Planter E."/>
            <person name="Tenaillon M.I."/>
            <person name="Lira-Saade R."/>
            <person name="Eguiarte L.E."/>
        </authorList>
    </citation>
    <scope>NUCLEOTIDE SEQUENCE [LARGE SCALE GENOMIC DNA]</scope>
    <source>
        <strain evidence="1">JBR-2021</strain>
    </source>
</reference>
<feature type="non-terminal residue" evidence="1">
    <location>
        <position position="1"/>
    </location>
</feature>
<keyword evidence="2" id="KW-1185">Reference proteome</keyword>
<evidence type="ECO:0000313" key="1">
    <source>
        <dbReference type="EMBL" id="KAG6577752.1"/>
    </source>
</evidence>
<name>A0AAV6MBI8_9ROSI</name>
<accession>A0AAV6MBI8</accession>